<protein>
    <submittedName>
        <fullName evidence="3">Zf-RVT domain-containing protein</fullName>
    </submittedName>
</protein>
<dbReference type="WBParaSite" id="SSLN_0002026901-mRNA-1">
    <property type="protein sequence ID" value="SSLN_0002026901-mRNA-1"/>
    <property type="gene ID" value="SSLN_0002026901"/>
</dbReference>
<evidence type="ECO:0000313" key="3">
    <source>
        <dbReference type="WBParaSite" id="SSLN_0002026901-mRNA-1"/>
    </source>
</evidence>
<reference evidence="3" key="1">
    <citation type="submission" date="2016-06" db="UniProtKB">
        <authorList>
            <consortium name="WormBaseParasite"/>
        </authorList>
    </citation>
    <scope>IDENTIFICATION</scope>
</reference>
<dbReference type="EMBL" id="UYSU01047964">
    <property type="protein sequence ID" value="VDM05924.1"/>
    <property type="molecule type" value="Genomic_DNA"/>
</dbReference>
<gene>
    <name evidence="1" type="ORF">SSLN_LOCUS19538</name>
</gene>
<proteinExistence type="predicted"/>
<evidence type="ECO:0000313" key="2">
    <source>
        <dbReference type="Proteomes" id="UP000275846"/>
    </source>
</evidence>
<evidence type="ECO:0000313" key="1">
    <source>
        <dbReference type="EMBL" id="VDM05924.1"/>
    </source>
</evidence>
<name>A0A183TSU0_SCHSO</name>
<dbReference type="AlphaFoldDB" id="A0A183TSU0"/>
<reference evidence="1 2" key="2">
    <citation type="submission" date="2018-11" db="EMBL/GenBank/DDBJ databases">
        <authorList>
            <consortium name="Pathogen Informatics"/>
        </authorList>
    </citation>
    <scope>NUCLEOTIDE SEQUENCE [LARGE SCALE GENOMIC DNA]</scope>
    <source>
        <strain evidence="1 2">NST_G2</strain>
    </source>
</reference>
<organism evidence="3">
    <name type="scientific">Schistocephalus solidus</name>
    <name type="common">Tapeworm</name>
    <dbReference type="NCBI Taxonomy" id="70667"/>
    <lineage>
        <taxon>Eukaryota</taxon>
        <taxon>Metazoa</taxon>
        <taxon>Spiralia</taxon>
        <taxon>Lophotrochozoa</taxon>
        <taxon>Platyhelminthes</taxon>
        <taxon>Cestoda</taxon>
        <taxon>Eucestoda</taxon>
        <taxon>Diphyllobothriidea</taxon>
        <taxon>Diphyllobothriidae</taxon>
        <taxon>Schistocephalus</taxon>
    </lineage>
</organism>
<keyword evidence="2" id="KW-1185">Reference proteome</keyword>
<sequence>MAIDFTWAAWQVFDPPQLQLISAQNALLCQDCQCGVYEFRSCPARSDLVQRDKPAAAAVTKCYNWSPSGKPTQPRFPLLRASMLRRSRGSEYREGWYLRIHQPSTSVAARESLEA</sequence>
<accession>A0A183TSU0</accession>
<dbReference type="Proteomes" id="UP000275846">
    <property type="component" value="Unassembled WGS sequence"/>
</dbReference>